<dbReference type="RefSeq" id="WP_092592093.1">
    <property type="nucleotide sequence ID" value="NZ_FMXN01000003.1"/>
</dbReference>
<evidence type="ECO:0000256" key="1">
    <source>
        <dbReference type="SAM" id="Phobius"/>
    </source>
</evidence>
<keyword evidence="3" id="KW-1185">Reference proteome</keyword>
<dbReference type="Pfam" id="PF11911">
    <property type="entry name" value="DUF3429"/>
    <property type="match status" value="1"/>
</dbReference>
<organism evidence="2 3">
    <name type="scientific">Pseudidiomarina indica</name>
    <dbReference type="NCBI Taxonomy" id="1159017"/>
    <lineage>
        <taxon>Bacteria</taxon>
        <taxon>Pseudomonadati</taxon>
        <taxon>Pseudomonadota</taxon>
        <taxon>Gammaproteobacteria</taxon>
        <taxon>Alteromonadales</taxon>
        <taxon>Idiomarinaceae</taxon>
        <taxon>Pseudidiomarina</taxon>
    </lineage>
</organism>
<sequence length="150" mass="16883">MNVTSQYRAQQLGLLGLAPLVVFTLMALLDLCGGLAIQLSVLYSAALLSFCGGIHWGLSMRLPTSSDEQRRLTWSLLPIVAGFAILVVGHLVTLPYPVILMLSLLALFHLFWFNYERRKLSEHPWYLEMRARQTFTTVALHVVMIITHST</sequence>
<dbReference type="EMBL" id="FMXN01000003">
    <property type="protein sequence ID" value="SDB21231.1"/>
    <property type="molecule type" value="Genomic_DNA"/>
</dbReference>
<evidence type="ECO:0000313" key="3">
    <source>
        <dbReference type="Proteomes" id="UP000199626"/>
    </source>
</evidence>
<evidence type="ECO:0008006" key="4">
    <source>
        <dbReference type="Google" id="ProtNLM"/>
    </source>
</evidence>
<feature type="transmembrane region" description="Helical" evidence="1">
    <location>
        <begin position="98"/>
        <end position="115"/>
    </location>
</feature>
<accession>A0A1G6BKV1</accession>
<feature type="transmembrane region" description="Helical" evidence="1">
    <location>
        <begin position="72"/>
        <end position="92"/>
    </location>
</feature>
<feature type="transmembrane region" description="Helical" evidence="1">
    <location>
        <begin position="12"/>
        <end position="29"/>
    </location>
</feature>
<name>A0A1G6BKV1_9GAMM</name>
<dbReference type="InterPro" id="IPR021836">
    <property type="entry name" value="DUF3429"/>
</dbReference>
<dbReference type="AlphaFoldDB" id="A0A1G6BKV1"/>
<keyword evidence="1" id="KW-1133">Transmembrane helix</keyword>
<proteinExistence type="predicted"/>
<evidence type="ECO:0000313" key="2">
    <source>
        <dbReference type="EMBL" id="SDB21231.1"/>
    </source>
</evidence>
<keyword evidence="1" id="KW-0812">Transmembrane</keyword>
<gene>
    <name evidence="2" type="ORF">SAMN02927930_00863</name>
</gene>
<reference evidence="3" key="1">
    <citation type="submission" date="2016-10" db="EMBL/GenBank/DDBJ databases">
        <authorList>
            <person name="Varghese N."/>
            <person name="Submissions S."/>
        </authorList>
    </citation>
    <scope>NUCLEOTIDE SEQUENCE [LARGE SCALE GENOMIC DNA]</scope>
    <source>
        <strain evidence="3">CGMCC 1.10824</strain>
    </source>
</reference>
<dbReference type="Proteomes" id="UP000199626">
    <property type="component" value="Unassembled WGS sequence"/>
</dbReference>
<protein>
    <recommendedName>
        <fullName evidence="4">DUF3429 domain-containing protein</fullName>
    </recommendedName>
</protein>
<feature type="transmembrane region" description="Helical" evidence="1">
    <location>
        <begin position="35"/>
        <end position="60"/>
    </location>
</feature>
<dbReference type="OrthoDB" id="8591832at2"/>
<dbReference type="STRING" id="1159017.SAMN02927930_00863"/>
<keyword evidence="1" id="KW-0472">Membrane</keyword>